<dbReference type="PANTHER" id="PTHR44313">
    <property type="entry name" value="DNAJ HOMOLOG SUBFAMILY C MEMBER 17"/>
    <property type="match status" value="1"/>
</dbReference>
<evidence type="ECO:0000313" key="9">
    <source>
        <dbReference type="WBParaSite" id="PSU_v2.g15439.t1"/>
    </source>
</evidence>
<feature type="domain" description="J" evidence="7">
    <location>
        <begin position="8"/>
        <end position="75"/>
    </location>
</feature>
<dbReference type="GO" id="GO:0000390">
    <property type="term" value="P:spliceosomal complex disassembly"/>
    <property type="evidence" value="ECO:0007669"/>
    <property type="project" value="TreeGrafter"/>
</dbReference>
<name>A0A914YDB3_9BILA</name>
<organism evidence="8 9">
    <name type="scientific">Panagrolaimus superbus</name>
    <dbReference type="NCBI Taxonomy" id="310955"/>
    <lineage>
        <taxon>Eukaryota</taxon>
        <taxon>Metazoa</taxon>
        <taxon>Ecdysozoa</taxon>
        <taxon>Nematoda</taxon>
        <taxon>Chromadorea</taxon>
        <taxon>Rhabditida</taxon>
        <taxon>Tylenchina</taxon>
        <taxon>Panagrolaimomorpha</taxon>
        <taxon>Panagrolaimoidea</taxon>
        <taxon>Panagrolaimidae</taxon>
        <taxon>Panagrolaimus</taxon>
    </lineage>
</organism>
<dbReference type="SUPFAM" id="SSF46565">
    <property type="entry name" value="Chaperone J-domain"/>
    <property type="match status" value="1"/>
</dbReference>
<dbReference type="GO" id="GO:0005681">
    <property type="term" value="C:spliceosomal complex"/>
    <property type="evidence" value="ECO:0007669"/>
    <property type="project" value="TreeGrafter"/>
</dbReference>
<keyword evidence="3" id="KW-0963">Cytoplasm</keyword>
<keyword evidence="8" id="KW-1185">Reference proteome</keyword>
<proteinExistence type="predicted"/>
<dbReference type="CDD" id="cd06257">
    <property type="entry name" value="DnaJ"/>
    <property type="match status" value="1"/>
</dbReference>
<keyword evidence="5" id="KW-0539">Nucleus</keyword>
<evidence type="ECO:0000256" key="1">
    <source>
        <dbReference type="ARBA" id="ARBA00004123"/>
    </source>
</evidence>
<dbReference type="Proteomes" id="UP000887577">
    <property type="component" value="Unplaced"/>
</dbReference>
<dbReference type="WBParaSite" id="PSU_v2.g15439.t1">
    <property type="protein sequence ID" value="PSU_v2.g15439.t1"/>
    <property type="gene ID" value="PSU_v2.g15439"/>
</dbReference>
<evidence type="ECO:0000256" key="6">
    <source>
        <dbReference type="SAM" id="MobiDB-lite"/>
    </source>
</evidence>
<evidence type="ECO:0000313" key="8">
    <source>
        <dbReference type="Proteomes" id="UP000887577"/>
    </source>
</evidence>
<dbReference type="Pfam" id="PF00226">
    <property type="entry name" value="DnaJ"/>
    <property type="match status" value="1"/>
</dbReference>
<dbReference type="InterPro" id="IPR052094">
    <property type="entry name" value="Pre-mRNA-splicing_ERAD"/>
</dbReference>
<protein>
    <submittedName>
        <fullName evidence="9">J domain-containing protein</fullName>
    </submittedName>
</protein>
<dbReference type="PROSITE" id="PS50076">
    <property type="entry name" value="DNAJ_2"/>
    <property type="match status" value="1"/>
</dbReference>
<dbReference type="AlphaFoldDB" id="A0A914YDB3"/>
<dbReference type="PANTHER" id="PTHR44313:SF1">
    <property type="entry name" value="DNAJ HOMOLOG SUBFAMILY C MEMBER 17"/>
    <property type="match status" value="1"/>
</dbReference>
<dbReference type="InterPro" id="IPR018253">
    <property type="entry name" value="DnaJ_domain_CS"/>
</dbReference>
<feature type="compositionally biased region" description="Basic and acidic residues" evidence="6">
    <location>
        <begin position="66"/>
        <end position="76"/>
    </location>
</feature>
<keyword evidence="4" id="KW-0143">Chaperone</keyword>
<evidence type="ECO:0000256" key="5">
    <source>
        <dbReference type="ARBA" id="ARBA00023242"/>
    </source>
</evidence>
<dbReference type="SMART" id="SM00271">
    <property type="entry name" value="DnaJ"/>
    <property type="match status" value="1"/>
</dbReference>
<dbReference type="PROSITE" id="PS00636">
    <property type="entry name" value="DNAJ_1"/>
    <property type="match status" value="1"/>
</dbReference>
<accession>A0A914YDB3</accession>
<feature type="region of interest" description="Disordered" evidence="6">
    <location>
        <begin position="66"/>
        <end position="99"/>
    </location>
</feature>
<dbReference type="PRINTS" id="PR00625">
    <property type="entry name" value="JDOMAIN"/>
</dbReference>
<dbReference type="InterPro" id="IPR001623">
    <property type="entry name" value="DnaJ_domain"/>
</dbReference>
<evidence type="ECO:0000256" key="3">
    <source>
        <dbReference type="ARBA" id="ARBA00022490"/>
    </source>
</evidence>
<evidence type="ECO:0000256" key="2">
    <source>
        <dbReference type="ARBA" id="ARBA00004496"/>
    </source>
</evidence>
<dbReference type="Gene3D" id="1.10.287.110">
    <property type="entry name" value="DnaJ domain"/>
    <property type="match status" value="1"/>
</dbReference>
<evidence type="ECO:0000259" key="7">
    <source>
        <dbReference type="PROSITE" id="PS50076"/>
    </source>
</evidence>
<dbReference type="InterPro" id="IPR036869">
    <property type="entry name" value="J_dom_sf"/>
</dbReference>
<reference evidence="9" key="1">
    <citation type="submission" date="2022-11" db="UniProtKB">
        <authorList>
            <consortium name="WormBaseParasite"/>
        </authorList>
    </citation>
    <scope>IDENTIFICATION</scope>
</reference>
<comment type="subcellular location">
    <subcellularLocation>
        <location evidence="2">Cytoplasm</location>
    </subcellularLocation>
    <subcellularLocation>
        <location evidence="1">Nucleus</location>
    </subcellularLocation>
</comment>
<dbReference type="GO" id="GO:0005737">
    <property type="term" value="C:cytoplasm"/>
    <property type="evidence" value="ECO:0007669"/>
    <property type="project" value="UniProtKB-SubCell"/>
</dbReference>
<evidence type="ECO:0000256" key="4">
    <source>
        <dbReference type="ARBA" id="ARBA00023186"/>
    </source>
</evidence>
<sequence length="187" mass="21396">MPSEIDFDPYEVLGLKLGESIKHVKKAYKDVARKCHPDKAKPEDKEKAEETFHKLKKAYDFLTDQESKEKYDREGAARLVRQKAQEEKKAQSSATRRRFVDELEKTEAAFGVKKSKPAGPKDFKEMTEKELNMFRSMNKEALNQFNAQMNRINADTHAKVTKVPKSTPADYSDLRAAEEDILGDLLG</sequence>